<feature type="region of interest" description="Disordered" evidence="1">
    <location>
        <begin position="17"/>
        <end position="39"/>
    </location>
</feature>
<protein>
    <submittedName>
        <fullName evidence="2">Uncharacterized protein</fullName>
    </submittedName>
</protein>
<gene>
    <name evidence="2" type="ORF">AVDCRST_MAG76-3378</name>
</gene>
<feature type="non-terminal residue" evidence="2">
    <location>
        <position position="1"/>
    </location>
</feature>
<evidence type="ECO:0000256" key="1">
    <source>
        <dbReference type="SAM" id="MobiDB-lite"/>
    </source>
</evidence>
<organism evidence="2">
    <name type="scientific">uncultured Acidimicrobiales bacterium</name>
    <dbReference type="NCBI Taxonomy" id="310071"/>
    <lineage>
        <taxon>Bacteria</taxon>
        <taxon>Bacillati</taxon>
        <taxon>Actinomycetota</taxon>
        <taxon>Acidimicrobiia</taxon>
        <taxon>Acidimicrobiales</taxon>
        <taxon>environmental samples</taxon>
    </lineage>
</organism>
<feature type="non-terminal residue" evidence="2">
    <location>
        <position position="39"/>
    </location>
</feature>
<name>A0A6J4J893_9ACTN</name>
<accession>A0A6J4J893</accession>
<dbReference type="EMBL" id="CADCSZ010000202">
    <property type="protein sequence ID" value="CAA9271088.1"/>
    <property type="molecule type" value="Genomic_DNA"/>
</dbReference>
<sequence length="39" mass="3832">GAVPPSPRVGVVVVVRPDRPGSAASRPGGRHGPAGDHPL</sequence>
<dbReference type="AlphaFoldDB" id="A0A6J4J893"/>
<proteinExistence type="predicted"/>
<reference evidence="2" key="1">
    <citation type="submission" date="2020-02" db="EMBL/GenBank/DDBJ databases">
        <authorList>
            <person name="Meier V. D."/>
        </authorList>
    </citation>
    <scope>NUCLEOTIDE SEQUENCE</scope>
    <source>
        <strain evidence="2">AVDCRST_MAG76</strain>
    </source>
</reference>
<evidence type="ECO:0000313" key="2">
    <source>
        <dbReference type="EMBL" id="CAA9271088.1"/>
    </source>
</evidence>